<dbReference type="AlphaFoldDB" id="A0AAD4MXY8"/>
<name>A0AAD4MXY8_9BILA</name>
<reference evidence="1" key="1">
    <citation type="submission" date="2022-01" db="EMBL/GenBank/DDBJ databases">
        <title>Genome Sequence Resource for Two Populations of Ditylenchus destructor, the Migratory Endoparasitic Phytonematode.</title>
        <authorList>
            <person name="Zhang H."/>
            <person name="Lin R."/>
            <person name="Xie B."/>
        </authorList>
    </citation>
    <scope>NUCLEOTIDE SEQUENCE</scope>
    <source>
        <strain evidence="1">BazhouSP</strain>
    </source>
</reference>
<keyword evidence="2" id="KW-1185">Reference proteome</keyword>
<evidence type="ECO:0000313" key="2">
    <source>
        <dbReference type="Proteomes" id="UP001201812"/>
    </source>
</evidence>
<accession>A0AAD4MXY8</accession>
<proteinExistence type="predicted"/>
<evidence type="ECO:0000313" key="1">
    <source>
        <dbReference type="EMBL" id="KAI1706712.1"/>
    </source>
</evidence>
<dbReference type="Proteomes" id="UP001201812">
    <property type="component" value="Unassembled WGS sequence"/>
</dbReference>
<sequence length="251" mass="29382">MTNTAWNFLDLFIINKHMRRFFGIKKKHRKCQISLSTDILMDVLRHFSRKQICRLIYTVNRQLYSLATSPSYLPLIHFIDGLSFGASQSLVHEPQSRLCTSKPNDDYYVRIETSRGIQTLPLQAFAKMPKPGHLIRFRRVFINRYLEEPVLNFLNDTSASFIGCQLRISIPAPILKEIELSLPYVHHKVLIPQSYSTNQARSQVQHLLQYVFRKPSWVSICDTYLIDTENGKCCRERNREKNPKSQSLKHN</sequence>
<comment type="caution">
    <text evidence="1">The sequence shown here is derived from an EMBL/GenBank/DDBJ whole genome shotgun (WGS) entry which is preliminary data.</text>
</comment>
<organism evidence="1 2">
    <name type="scientific">Ditylenchus destructor</name>
    <dbReference type="NCBI Taxonomy" id="166010"/>
    <lineage>
        <taxon>Eukaryota</taxon>
        <taxon>Metazoa</taxon>
        <taxon>Ecdysozoa</taxon>
        <taxon>Nematoda</taxon>
        <taxon>Chromadorea</taxon>
        <taxon>Rhabditida</taxon>
        <taxon>Tylenchina</taxon>
        <taxon>Tylenchomorpha</taxon>
        <taxon>Sphaerularioidea</taxon>
        <taxon>Anguinidae</taxon>
        <taxon>Anguininae</taxon>
        <taxon>Ditylenchus</taxon>
    </lineage>
</organism>
<protein>
    <recommendedName>
        <fullName evidence="3">F-box domain-containing protein</fullName>
    </recommendedName>
</protein>
<gene>
    <name evidence="1" type="ORF">DdX_12924</name>
</gene>
<dbReference type="EMBL" id="JAKKPZ010000046">
    <property type="protein sequence ID" value="KAI1706712.1"/>
    <property type="molecule type" value="Genomic_DNA"/>
</dbReference>
<evidence type="ECO:0008006" key="3">
    <source>
        <dbReference type="Google" id="ProtNLM"/>
    </source>
</evidence>